<protein>
    <submittedName>
        <fullName evidence="2">Uncharacterized protein</fullName>
    </submittedName>
</protein>
<feature type="compositionally biased region" description="Polar residues" evidence="1">
    <location>
        <begin position="50"/>
        <end position="66"/>
    </location>
</feature>
<feature type="region of interest" description="Disordered" evidence="1">
    <location>
        <begin position="137"/>
        <end position="163"/>
    </location>
</feature>
<name>A0AAV7QG18_PLEWA</name>
<evidence type="ECO:0000313" key="3">
    <source>
        <dbReference type="Proteomes" id="UP001066276"/>
    </source>
</evidence>
<accession>A0AAV7QG18</accession>
<proteinExistence type="predicted"/>
<organism evidence="2 3">
    <name type="scientific">Pleurodeles waltl</name>
    <name type="common">Iberian ribbed newt</name>
    <dbReference type="NCBI Taxonomy" id="8319"/>
    <lineage>
        <taxon>Eukaryota</taxon>
        <taxon>Metazoa</taxon>
        <taxon>Chordata</taxon>
        <taxon>Craniata</taxon>
        <taxon>Vertebrata</taxon>
        <taxon>Euteleostomi</taxon>
        <taxon>Amphibia</taxon>
        <taxon>Batrachia</taxon>
        <taxon>Caudata</taxon>
        <taxon>Salamandroidea</taxon>
        <taxon>Salamandridae</taxon>
        <taxon>Pleurodelinae</taxon>
        <taxon>Pleurodeles</taxon>
    </lineage>
</organism>
<sequence length="163" mass="17000">MDGLRSTANMEMAFAVTNGAKECKKLADKPEVARQGYVGKEGSDGRLTGKRTTGGSSKISCKTSSEAGAGVVKDGRNQLRGAQADTKTRDRSQSKTEPIITDFLTHGDQGSAAAGPIPLSKDVPSMVVEALWGVYNDGKGSEDGKGLTESSPDLDKSQGYVEG</sequence>
<reference evidence="2" key="1">
    <citation type="journal article" date="2022" name="bioRxiv">
        <title>Sequencing and chromosome-scale assembly of the giantPleurodeles waltlgenome.</title>
        <authorList>
            <person name="Brown T."/>
            <person name="Elewa A."/>
            <person name="Iarovenko S."/>
            <person name="Subramanian E."/>
            <person name="Araus A.J."/>
            <person name="Petzold A."/>
            <person name="Susuki M."/>
            <person name="Suzuki K.-i.T."/>
            <person name="Hayashi T."/>
            <person name="Toyoda A."/>
            <person name="Oliveira C."/>
            <person name="Osipova E."/>
            <person name="Leigh N.D."/>
            <person name="Simon A."/>
            <person name="Yun M.H."/>
        </authorList>
    </citation>
    <scope>NUCLEOTIDE SEQUENCE</scope>
    <source>
        <strain evidence="2">20211129_DDA</strain>
        <tissue evidence="2">Liver</tissue>
    </source>
</reference>
<comment type="caution">
    <text evidence="2">The sequence shown here is derived from an EMBL/GenBank/DDBJ whole genome shotgun (WGS) entry which is preliminary data.</text>
</comment>
<dbReference type="AlphaFoldDB" id="A0AAV7QG18"/>
<keyword evidence="3" id="KW-1185">Reference proteome</keyword>
<dbReference type="Proteomes" id="UP001066276">
    <property type="component" value="Chromosome 6"/>
</dbReference>
<dbReference type="EMBL" id="JANPWB010000010">
    <property type="protein sequence ID" value="KAJ1139497.1"/>
    <property type="molecule type" value="Genomic_DNA"/>
</dbReference>
<evidence type="ECO:0000313" key="2">
    <source>
        <dbReference type="EMBL" id="KAJ1139497.1"/>
    </source>
</evidence>
<feature type="region of interest" description="Disordered" evidence="1">
    <location>
        <begin position="37"/>
        <end position="120"/>
    </location>
</feature>
<evidence type="ECO:0000256" key="1">
    <source>
        <dbReference type="SAM" id="MobiDB-lite"/>
    </source>
</evidence>
<gene>
    <name evidence="2" type="ORF">NDU88_005868</name>
</gene>